<evidence type="ECO:0000313" key="7">
    <source>
        <dbReference type="Proteomes" id="UP000007058"/>
    </source>
</evidence>
<dbReference type="Gene3D" id="1.10.10.10">
    <property type="entry name" value="Winged helix-like DNA-binding domain superfamily/Winged helix DNA-binding domain"/>
    <property type="match status" value="1"/>
</dbReference>
<evidence type="ECO:0000313" key="6">
    <source>
        <dbReference type="EMBL" id="BAE50075.1"/>
    </source>
</evidence>
<dbReference type="InterPro" id="IPR058163">
    <property type="entry name" value="LysR-type_TF_proteobact-type"/>
</dbReference>
<dbReference type="GO" id="GO:0006351">
    <property type="term" value="P:DNA-templated transcription"/>
    <property type="evidence" value="ECO:0007669"/>
    <property type="project" value="TreeGrafter"/>
</dbReference>
<dbReference type="FunFam" id="1.10.10.10:FF:000001">
    <property type="entry name" value="LysR family transcriptional regulator"/>
    <property type="match status" value="1"/>
</dbReference>
<evidence type="ECO:0000259" key="5">
    <source>
        <dbReference type="PROSITE" id="PS50931"/>
    </source>
</evidence>
<keyword evidence="4" id="KW-0804">Transcription</keyword>
<dbReference type="Pfam" id="PF00126">
    <property type="entry name" value="HTH_1"/>
    <property type="match status" value="1"/>
</dbReference>
<sequence>MDRLDELAIFIAILEVGSLAGAARRLRRSPPAITRCLAGLEDRLGVRLVERTTRRLAPTDAGRRFAEQARHLLSGYNEALRSAGADEPLRGRLRVTAPVVFGRRHVTPIIVDFLRAYPQISIEAVFSDNNLDLIEEELDVAVRIGTLADSTLVARRVGEVESVLVASPGYIAAHGLPLAVDELAEHDVIFTSGRPVLVEWRLIEGGRERNVRLTPRLMVNQVEASLAAARAGLGIARALSYQVVDDLAAGHLVRVLPGSGALQPVHLVVPGGRHMAARTRAFLNFATNGLQSIGIGHHLSS</sequence>
<accession>Q2W7V0</accession>
<dbReference type="PANTHER" id="PTHR30537:SF5">
    <property type="entry name" value="HTH-TYPE TRANSCRIPTIONAL ACTIVATOR TTDR-RELATED"/>
    <property type="match status" value="1"/>
</dbReference>
<dbReference type="PANTHER" id="PTHR30537">
    <property type="entry name" value="HTH-TYPE TRANSCRIPTIONAL REGULATOR"/>
    <property type="match status" value="1"/>
</dbReference>
<dbReference type="InterPro" id="IPR005119">
    <property type="entry name" value="LysR_subst-bd"/>
</dbReference>
<keyword evidence="3" id="KW-0238">DNA-binding</keyword>
<protein>
    <submittedName>
        <fullName evidence="6">Transcriptional regulator</fullName>
    </submittedName>
</protein>
<dbReference type="CDD" id="cd08471">
    <property type="entry name" value="PBP2_CrgA_like_2"/>
    <property type="match status" value="1"/>
</dbReference>
<evidence type="ECO:0000256" key="3">
    <source>
        <dbReference type="ARBA" id="ARBA00023125"/>
    </source>
</evidence>
<dbReference type="HOGENOM" id="CLU_039613_16_2_5"/>
<gene>
    <name evidence="6" type="ordered locus">amb1271</name>
</gene>
<dbReference type="STRING" id="342108.amb1271"/>
<dbReference type="InterPro" id="IPR036390">
    <property type="entry name" value="WH_DNA-bd_sf"/>
</dbReference>
<keyword evidence="2" id="KW-0805">Transcription regulation</keyword>
<reference evidence="6 7" key="1">
    <citation type="journal article" date="2005" name="DNA Res.">
        <title>Complete genome sequence of the facultative anaerobic magnetotactic bacterium Magnetospirillum sp. strain AMB-1.</title>
        <authorList>
            <person name="Matsunaga T."/>
            <person name="Okamura Y."/>
            <person name="Fukuda Y."/>
            <person name="Wahyudi A.T."/>
            <person name="Murase Y."/>
            <person name="Takeyama H."/>
        </authorList>
    </citation>
    <scope>NUCLEOTIDE SEQUENCE [LARGE SCALE GENOMIC DNA]</scope>
    <source>
        <strain evidence="7">ATCC 700264 / AMB-1</strain>
    </source>
</reference>
<dbReference type="GO" id="GO:0043565">
    <property type="term" value="F:sequence-specific DNA binding"/>
    <property type="evidence" value="ECO:0007669"/>
    <property type="project" value="TreeGrafter"/>
</dbReference>
<dbReference type="EMBL" id="AP007255">
    <property type="protein sequence ID" value="BAE50075.1"/>
    <property type="molecule type" value="Genomic_DNA"/>
</dbReference>
<evidence type="ECO:0000256" key="4">
    <source>
        <dbReference type="ARBA" id="ARBA00023163"/>
    </source>
</evidence>
<dbReference type="Proteomes" id="UP000007058">
    <property type="component" value="Chromosome"/>
</dbReference>
<dbReference type="PROSITE" id="PS50931">
    <property type="entry name" value="HTH_LYSR"/>
    <property type="match status" value="1"/>
</dbReference>
<feature type="domain" description="HTH lysR-type" evidence="5">
    <location>
        <begin position="1"/>
        <end position="59"/>
    </location>
</feature>
<dbReference type="RefSeq" id="WP_011383683.1">
    <property type="nucleotide sequence ID" value="NC_007626.1"/>
</dbReference>
<dbReference type="InterPro" id="IPR036388">
    <property type="entry name" value="WH-like_DNA-bd_sf"/>
</dbReference>
<comment type="similarity">
    <text evidence="1">Belongs to the LysR transcriptional regulatory family.</text>
</comment>
<dbReference type="AlphaFoldDB" id="Q2W7V0"/>
<dbReference type="SUPFAM" id="SSF46785">
    <property type="entry name" value="Winged helix' DNA-binding domain"/>
    <property type="match status" value="1"/>
</dbReference>
<name>Q2W7V0_PARM1</name>
<organism evidence="6 7">
    <name type="scientific">Paramagnetospirillum magneticum (strain ATCC 700264 / AMB-1)</name>
    <name type="common">Magnetospirillum magneticum</name>
    <dbReference type="NCBI Taxonomy" id="342108"/>
    <lineage>
        <taxon>Bacteria</taxon>
        <taxon>Pseudomonadati</taxon>
        <taxon>Pseudomonadota</taxon>
        <taxon>Alphaproteobacteria</taxon>
        <taxon>Rhodospirillales</taxon>
        <taxon>Magnetospirillaceae</taxon>
        <taxon>Paramagnetospirillum</taxon>
    </lineage>
</organism>
<proteinExistence type="inferred from homology"/>
<dbReference type="OrthoDB" id="9812435at2"/>
<keyword evidence="7" id="KW-1185">Reference proteome</keyword>
<dbReference type="GO" id="GO:0003700">
    <property type="term" value="F:DNA-binding transcription factor activity"/>
    <property type="evidence" value="ECO:0007669"/>
    <property type="project" value="InterPro"/>
</dbReference>
<evidence type="ECO:0000256" key="1">
    <source>
        <dbReference type="ARBA" id="ARBA00009437"/>
    </source>
</evidence>
<dbReference type="Pfam" id="PF03466">
    <property type="entry name" value="LysR_substrate"/>
    <property type="match status" value="1"/>
</dbReference>
<dbReference type="InterPro" id="IPR000847">
    <property type="entry name" value="LysR_HTH_N"/>
</dbReference>
<dbReference type="Gene3D" id="3.40.190.290">
    <property type="match status" value="1"/>
</dbReference>
<dbReference type="SUPFAM" id="SSF53850">
    <property type="entry name" value="Periplasmic binding protein-like II"/>
    <property type="match status" value="1"/>
</dbReference>
<dbReference type="KEGG" id="mag:amb1271"/>
<evidence type="ECO:0000256" key="2">
    <source>
        <dbReference type="ARBA" id="ARBA00023015"/>
    </source>
</evidence>